<gene>
    <name evidence="1" type="ORF">E2C01_051955</name>
</gene>
<dbReference type="AlphaFoldDB" id="A0A5B7GKF5"/>
<comment type="caution">
    <text evidence="1">The sequence shown here is derived from an EMBL/GenBank/DDBJ whole genome shotgun (WGS) entry which is preliminary data.</text>
</comment>
<accession>A0A5B7GKF5</accession>
<evidence type="ECO:0000313" key="1">
    <source>
        <dbReference type="EMBL" id="MPC57963.1"/>
    </source>
</evidence>
<keyword evidence="2" id="KW-1185">Reference proteome</keyword>
<organism evidence="1 2">
    <name type="scientific">Portunus trituberculatus</name>
    <name type="common">Swimming crab</name>
    <name type="synonym">Neptunus trituberculatus</name>
    <dbReference type="NCBI Taxonomy" id="210409"/>
    <lineage>
        <taxon>Eukaryota</taxon>
        <taxon>Metazoa</taxon>
        <taxon>Ecdysozoa</taxon>
        <taxon>Arthropoda</taxon>
        <taxon>Crustacea</taxon>
        <taxon>Multicrustacea</taxon>
        <taxon>Malacostraca</taxon>
        <taxon>Eumalacostraca</taxon>
        <taxon>Eucarida</taxon>
        <taxon>Decapoda</taxon>
        <taxon>Pleocyemata</taxon>
        <taxon>Brachyura</taxon>
        <taxon>Eubrachyura</taxon>
        <taxon>Portunoidea</taxon>
        <taxon>Portunidae</taxon>
        <taxon>Portuninae</taxon>
        <taxon>Portunus</taxon>
    </lineage>
</organism>
<reference evidence="1 2" key="1">
    <citation type="submission" date="2019-05" db="EMBL/GenBank/DDBJ databases">
        <title>Another draft genome of Portunus trituberculatus and its Hox gene families provides insights of decapod evolution.</title>
        <authorList>
            <person name="Jeong J.-H."/>
            <person name="Song I."/>
            <person name="Kim S."/>
            <person name="Choi T."/>
            <person name="Kim D."/>
            <person name="Ryu S."/>
            <person name="Kim W."/>
        </authorList>
    </citation>
    <scope>NUCLEOTIDE SEQUENCE [LARGE SCALE GENOMIC DNA]</scope>
    <source>
        <tissue evidence="1">Muscle</tissue>
    </source>
</reference>
<evidence type="ECO:0000313" key="2">
    <source>
        <dbReference type="Proteomes" id="UP000324222"/>
    </source>
</evidence>
<dbReference type="Proteomes" id="UP000324222">
    <property type="component" value="Unassembled WGS sequence"/>
</dbReference>
<dbReference type="EMBL" id="VSRR010015230">
    <property type="protein sequence ID" value="MPC57963.1"/>
    <property type="molecule type" value="Genomic_DNA"/>
</dbReference>
<sequence>MNPLEDEEHCPGDSYRKVILVANPTYFSLTRNIGVSVRGGSDDQKCLTIVMPQSNFTPK</sequence>
<name>A0A5B7GKF5_PORTR</name>
<protein>
    <submittedName>
        <fullName evidence="1">Uncharacterized protein</fullName>
    </submittedName>
</protein>
<proteinExistence type="predicted"/>